<dbReference type="InterPro" id="IPR036390">
    <property type="entry name" value="WH_DNA-bd_sf"/>
</dbReference>
<gene>
    <name evidence="6" type="ORF">SAMN05443529_1202</name>
</gene>
<dbReference type="InterPro" id="IPR050397">
    <property type="entry name" value="Env_Response_Regulators"/>
</dbReference>
<dbReference type="InterPro" id="IPR012318">
    <property type="entry name" value="HTH_CRP"/>
</dbReference>
<dbReference type="SMART" id="SM00100">
    <property type="entry name" value="cNMP"/>
    <property type="match status" value="1"/>
</dbReference>
<dbReference type="STRING" id="1121419.SAMN05443529_1202"/>
<dbReference type="OrthoDB" id="9798104at2"/>
<evidence type="ECO:0000256" key="1">
    <source>
        <dbReference type="ARBA" id="ARBA00023015"/>
    </source>
</evidence>
<evidence type="ECO:0000259" key="4">
    <source>
        <dbReference type="PROSITE" id="PS50042"/>
    </source>
</evidence>
<dbReference type="InterPro" id="IPR036388">
    <property type="entry name" value="WH-like_DNA-bd_sf"/>
</dbReference>
<dbReference type="RefSeq" id="WP_092334639.1">
    <property type="nucleotide sequence ID" value="NZ_FNCP01000020.1"/>
</dbReference>
<dbReference type="Proteomes" id="UP000198656">
    <property type="component" value="Unassembled WGS sequence"/>
</dbReference>
<dbReference type="GO" id="GO:0003700">
    <property type="term" value="F:DNA-binding transcription factor activity"/>
    <property type="evidence" value="ECO:0007669"/>
    <property type="project" value="TreeGrafter"/>
</dbReference>
<dbReference type="InterPro" id="IPR014710">
    <property type="entry name" value="RmlC-like_jellyroll"/>
</dbReference>
<dbReference type="PROSITE" id="PS50042">
    <property type="entry name" value="CNMP_BINDING_3"/>
    <property type="match status" value="1"/>
</dbReference>
<sequence>MKHCIICLQQLDLFQGLERDQFTNLCQCTNRKRLSRGHYLFRQGEATSTIYLIKSGKLKLVQTAEDGHETILDVCGPGEVLGELSLYQEQNAHSSAIAMEEVCICCFSKLQFEGLIKQDPSFALRIIGYLGQKRYETMLKLRKESGLPVKERLLQLFYRLAEQYGQERPTSTLIDLKITQQELADMIGSSRIMVIQALKEFKAANIIDREKRYFVLKNDPCISIHTFE</sequence>
<evidence type="ECO:0000313" key="6">
    <source>
        <dbReference type="EMBL" id="SDH82788.1"/>
    </source>
</evidence>
<dbReference type="CDD" id="cd00038">
    <property type="entry name" value="CAP_ED"/>
    <property type="match status" value="1"/>
</dbReference>
<dbReference type="PROSITE" id="PS51063">
    <property type="entry name" value="HTH_CRP_2"/>
    <property type="match status" value="1"/>
</dbReference>
<reference evidence="7" key="1">
    <citation type="submission" date="2016-10" db="EMBL/GenBank/DDBJ databases">
        <authorList>
            <person name="Varghese N."/>
            <person name="Submissions S."/>
        </authorList>
    </citation>
    <scope>NUCLEOTIDE SEQUENCE [LARGE SCALE GENOMIC DNA]</scope>
    <source>
        <strain evidence="7">DSM 8344</strain>
    </source>
</reference>
<feature type="domain" description="Cyclic nucleotide-binding" evidence="4">
    <location>
        <begin position="13"/>
        <end position="116"/>
    </location>
</feature>
<dbReference type="PANTHER" id="PTHR24567:SF68">
    <property type="entry name" value="DNA-BINDING TRANSCRIPTIONAL DUAL REGULATOR CRP"/>
    <property type="match status" value="1"/>
</dbReference>
<dbReference type="SMART" id="SM00419">
    <property type="entry name" value="HTH_CRP"/>
    <property type="match status" value="1"/>
</dbReference>
<keyword evidence="2" id="KW-0238">DNA-binding</keyword>
<dbReference type="SUPFAM" id="SSF51206">
    <property type="entry name" value="cAMP-binding domain-like"/>
    <property type="match status" value="1"/>
</dbReference>
<dbReference type="Gene3D" id="2.60.120.10">
    <property type="entry name" value="Jelly Rolls"/>
    <property type="match status" value="1"/>
</dbReference>
<dbReference type="EMBL" id="FNCP01000020">
    <property type="protein sequence ID" value="SDH82788.1"/>
    <property type="molecule type" value="Genomic_DNA"/>
</dbReference>
<dbReference type="Pfam" id="PF13545">
    <property type="entry name" value="HTH_Crp_2"/>
    <property type="match status" value="1"/>
</dbReference>
<dbReference type="SUPFAM" id="SSF46785">
    <property type="entry name" value="Winged helix' DNA-binding domain"/>
    <property type="match status" value="1"/>
</dbReference>
<accession>A0A1G8FL16</accession>
<protein>
    <submittedName>
        <fullName evidence="6">CRP/FNR family transcriptional regulator, anaerobic regulatory protein</fullName>
    </submittedName>
</protein>
<keyword evidence="1" id="KW-0805">Transcription regulation</keyword>
<dbReference type="Gene3D" id="1.10.10.10">
    <property type="entry name" value="Winged helix-like DNA-binding domain superfamily/Winged helix DNA-binding domain"/>
    <property type="match status" value="1"/>
</dbReference>
<organism evidence="6 7">
    <name type="scientific">Desulfosporosinus hippei DSM 8344</name>
    <dbReference type="NCBI Taxonomy" id="1121419"/>
    <lineage>
        <taxon>Bacteria</taxon>
        <taxon>Bacillati</taxon>
        <taxon>Bacillota</taxon>
        <taxon>Clostridia</taxon>
        <taxon>Eubacteriales</taxon>
        <taxon>Desulfitobacteriaceae</taxon>
        <taxon>Desulfosporosinus</taxon>
    </lineage>
</organism>
<proteinExistence type="predicted"/>
<dbReference type="PANTHER" id="PTHR24567">
    <property type="entry name" value="CRP FAMILY TRANSCRIPTIONAL REGULATORY PROTEIN"/>
    <property type="match status" value="1"/>
</dbReference>
<dbReference type="Pfam" id="PF00027">
    <property type="entry name" value="cNMP_binding"/>
    <property type="match status" value="1"/>
</dbReference>
<keyword evidence="7" id="KW-1185">Reference proteome</keyword>
<evidence type="ECO:0000256" key="3">
    <source>
        <dbReference type="ARBA" id="ARBA00023163"/>
    </source>
</evidence>
<dbReference type="AlphaFoldDB" id="A0A1G8FL16"/>
<dbReference type="GO" id="GO:0005829">
    <property type="term" value="C:cytosol"/>
    <property type="evidence" value="ECO:0007669"/>
    <property type="project" value="TreeGrafter"/>
</dbReference>
<name>A0A1G8FL16_9FIRM</name>
<evidence type="ECO:0000313" key="7">
    <source>
        <dbReference type="Proteomes" id="UP000198656"/>
    </source>
</evidence>
<evidence type="ECO:0000256" key="2">
    <source>
        <dbReference type="ARBA" id="ARBA00023125"/>
    </source>
</evidence>
<dbReference type="InterPro" id="IPR018490">
    <property type="entry name" value="cNMP-bd_dom_sf"/>
</dbReference>
<evidence type="ECO:0000259" key="5">
    <source>
        <dbReference type="PROSITE" id="PS51063"/>
    </source>
</evidence>
<keyword evidence="3" id="KW-0804">Transcription</keyword>
<feature type="domain" description="HTH crp-type" evidence="5">
    <location>
        <begin position="147"/>
        <end position="220"/>
    </location>
</feature>
<dbReference type="GO" id="GO:0003677">
    <property type="term" value="F:DNA binding"/>
    <property type="evidence" value="ECO:0007669"/>
    <property type="project" value="UniProtKB-KW"/>
</dbReference>
<dbReference type="InterPro" id="IPR000595">
    <property type="entry name" value="cNMP-bd_dom"/>
</dbReference>